<evidence type="ECO:0000256" key="1">
    <source>
        <dbReference type="ARBA" id="ARBA00004571"/>
    </source>
</evidence>
<reference evidence="11" key="1">
    <citation type="submission" date="2018-02" db="EMBL/GenBank/DDBJ databases">
        <title>Genome sequencing of Solimonas sp. HR-BB.</title>
        <authorList>
            <person name="Lee Y."/>
            <person name="Jeon C.O."/>
        </authorList>
    </citation>
    <scope>NUCLEOTIDE SEQUENCE [LARGE SCALE GENOMIC DNA]</scope>
    <source>
        <strain evidence="11">HR-U</strain>
    </source>
</reference>
<proteinExistence type="inferred from homology"/>
<name>A0A2S7II06_9BACT</name>
<dbReference type="InterPro" id="IPR008969">
    <property type="entry name" value="CarboxyPept-like_regulatory"/>
</dbReference>
<accession>A0A2S7II06</accession>
<dbReference type="NCBIfam" id="TIGR04056">
    <property type="entry name" value="OMP_RagA_SusC"/>
    <property type="match status" value="1"/>
</dbReference>
<comment type="subcellular location">
    <subcellularLocation>
        <location evidence="1 7">Cell outer membrane</location>
        <topology evidence="1 7">Multi-pass membrane protein</topology>
    </subcellularLocation>
</comment>
<comment type="similarity">
    <text evidence="7">Belongs to the TonB-dependent receptor family.</text>
</comment>
<dbReference type="SUPFAM" id="SSF56935">
    <property type="entry name" value="Porins"/>
    <property type="match status" value="1"/>
</dbReference>
<dbReference type="InterPro" id="IPR012910">
    <property type="entry name" value="Plug_dom"/>
</dbReference>
<dbReference type="InterPro" id="IPR039426">
    <property type="entry name" value="TonB-dep_rcpt-like"/>
</dbReference>
<dbReference type="InterPro" id="IPR023996">
    <property type="entry name" value="TonB-dep_OMP_SusC/RagA"/>
</dbReference>
<comment type="caution">
    <text evidence="10">The sequence shown here is derived from an EMBL/GenBank/DDBJ whole genome shotgun (WGS) entry which is preliminary data.</text>
</comment>
<keyword evidence="4 7" id="KW-0812">Transmembrane</keyword>
<dbReference type="EMBL" id="PTRA01000004">
    <property type="protein sequence ID" value="PQA55641.1"/>
    <property type="molecule type" value="Genomic_DNA"/>
</dbReference>
<evidence type="ECO:0000259" key="8">
    <source>
        <dbReference type="Pfam" id="PF07715"/>
    </source>
</evidence>
<feature type="domain" description="TonB-dependent receptor plug" evidence="8">
    <location>
        <begin position="228"/>
        <end position="352"/>
    </location>
</feature>
<dbReference type="InterPro" id="IPR036942">
    <property type="entry name" value="Beta-barrel_TonB_sf"/>
</dbReference>
<keyword evidence="2 7" id="KW-0813">Transport</keyword>
<dbReference type="SUPFAM" id="SSF49464">
    <property type="entry name" value="Carboxypeptidase regulatory domain-like"/>
    <property type="match status" value="1"/>
</dbReference>
<dbReference type="Proteomes" id="UP000239590">
    <property type="component" value="Unassembled WGS sequence"/>
</dbReference>
<organism evidence="10 11">
    <name type="scientific">Siphonobacter curvatus</name>
    <dbReference type="NCBI Taxonomy" id="2094562"/>
    <lineage>
        <taxon>Bacteria</taxon>
        <taxon>Pseudomonadati</taxon>
        <taxon>Bacteroidota</taxon>
        <taxon>Cytophagia</taxon>
        <taxon>Cytophagales</taxon>
        <taxon>Cytophagaceae</taxon>
        <taxon>Siphonobacter</taxon>
    </lineage>
</organism>
<evidence type="ECO:0000256" key="6">
    <source>
        <dbReference type="ARBA" id="ARBA00023237"/>
    </source>
</evidence>
<dbReference type="InterPro" id="IPR037066">
    <property type="entry name" value="Plug_dom_sf"/>
</dbReference>
<dbReference type="NCBIfam" id="TIGR04057">
    <property type="entry name" value="SusC_RagA_signa"/>
    <property type="match status" value="1"/>
</dbReference>
<dbReference type="Pfam" id="PF13715">
    <property type="entry name" value="CarbopepD_reg_2"/>
    <property type="match status" value="1"/>
</dbReference>
<dbReference type="RefSeq" id="WP_104715102.1">
    <property type="nucleotide sequence ID" value="NZ_PTRA01000004.1"/>
</dbReference>
<evidence type="ECO:0000313" key="11">
    <source>
        <dbReference type="Proteomes" id="UP000239590"/>
    </source>
</evidence>
<feature type="domain" description="Protein FecR C-terminal" evidence="9">
    <location>
        <begin position="53"/>
        <end position="115"/>
    </location>
</feature>
<protein>
    <submittedName>
        <fullName evidence="10">SusC/RagA family TonB-linked outer membrane protein</fullName>
    </submittedName>
</protein>
<evidence type="ECO:0000313" key="10">
    <source>
        <dbReference type="EMBL" id="PQA55641.1"/>
    </source>
</evidence>
<dbReference type="OrthoDB" id="9768177at2"/>
<dbReference type="Gene3D" id="3.55.50.30">
    <property type="match status" value="1"/>
</dbReference>
<dbReference type="Gene3D" id="2.40.170.20">
    <property type="entry name" value="TonB-dependent receptor, beta-barrel domain"/>
    <property type="match status" value="1"/>
</dbReference>
<dbReference type="GO" id="GO:0009279">
    <property type="term" value="C:cell outer membrane"/>
    <property type="evidence" value="ECO:0007669"/>
    <property type="project" value="UniProtKB-SubCell"/>
</dbReference>
<sequence length="1176" mass="126975">MGLLLRRKSSGLVGLLITGIVCSAAGQTPAYFARAEAEREERPRPATPATKGLTEVFQQLEKKYHVQFAYQKKLVQDKRIQATVGAGKRSLEENLQQVLSPLNLTYEKIGETYIISERIRESVESKKTSKAEIKVKGKVTAKDGSELPGVNVRVKGTGIGAVTNGQGEYLITAPSETSVLVFSFIGYTSQEIAVAGKTTIDVILENETKQLTEVVVTAAGIERKANALGYSVSTLSTTDLAQKNEPDPVRALAGKVAGVNVQGGGGVAGGATNITIRGNSSLGNNNQPLYVVDGVPFDNSTFAPVTGNNQTQSNQSTASRAFDIDPNNIQSMTVLKGAAAAALYGSRAANGAIIITTKASAKKSRKGTEITYNTSYSAETIAGLPEYQQLYGQGTNGDYRSAVYGSSGSAYSTRATIPHPLARAGFSAADFPQFYEADGVTPVQVPYRSYAGKNQRDFFRTGSVYENALTVNSGSEKGNFTVGLSRTTNQGIVPGNEIARTSINVGGNARLDNKFYVRGTINYVMTDQKSPPIGGSGSIMSTMYYLPTSYDLTGYPYENPNTGANVYDYAGVDNPYWSIRHSPATSNVDRYYGNFVLGFDPLSWLNIQNTAGFNAYTDRRVSVLGKGSSVYANGTINTDNIYRQELDNTLLVTITKTIKQDFSLRAIFGNNINQRMTDRSAFVGTNIITAGINNINNTSTITLGSLPNNRAMIRQRFYAFFTDITLDYKGFASLNIVGRNDVSSTLPPENRSYLYGGVNGSFIFTEAFGLNSPILNFGKVRVGYTQVGNEAQPYQTVNVFNANASAGDLDAPFSNPVQSNVSTMTLGDVLSNARLKPEFITEFEAGTELQFFNNRLSIDLTYYHKRSTSQIFTVKSAPSTGFTDRIINLGQTSNKGIELGISATPVSLASGFRWNINANFTRNRNNVDDLGGFAQLVYGNNIHIAGQPYGQIYGSRYARDSEGNILVNPQTAKPIAAATSGPIGNPNPKFIVGLNNSFSYKRITFDVLFDWKQGGAIYSTNIGNALSRGVTRDTENRETLWVGPGVLGNVNTLEPILDESGNKIPNNTALTVIDYFFSGGYGPGGIGEGYVFDATVFRLRELSLGYQLPSNILQKTPFGSVSISLSGRNLWYKAPNTPKYMNYDPEVSTGAANNAGFDSLGVPTTRRFGVNLRASF</sequence>
<dbReference type="Gene3D" id="2.60.40.1120">
    <property type="entry name" value="Carboxypeptidase-like, regulatory domain"/>
    <property type="match status" value="1"/>
</dbReference>
<dbReference type="Gene3D" id="2.170.130.10">
    <property type="entry name" value="TonB-dependent receptor, plug domain"/>
    <property type="match status" value="1"/>
</dbReference>
<keyword evidence="3 7" id="KW-1134">Transmembrane beta strand</keyword>
<dbReference type="Pfam" id="PF07715">
    <property type="entry name" value="Plug"/>
    <property type="match status" value="1"/>
</dbReference>
<evidence type="ECO:0000256" key="4">
    <source>
        <dbReference type="ARBA" id="ARBA00022692"/>
    </source>
</evidence>
<dbReference type="Pfam" id="PF16344">
    <property type="entry name" value="FecR_C"/>
    <property type="match status" value="1"/>
</dbReference>
<evidence type="ECO:0000256" key="7">
    <source>
        <dbReference type="PROSITE-ProRule" id="PRU01360"/>
    </source>
</evidence>
<evidence type="ECO:0000256" key="2">
    <source>
        <dbReference type="ARBA" id="ARBA00022448"/>
    </source>
</evidence>
<keyword evidence="11" id="KW-1185">Reference proteome</keyword>
<keyword evidence="6 7" id="KW-0998">Cell outer membrane</keyword>
<evidence type="ECO:0000259" key="9">
    <source>
        <dbReference type="Pfam" id="PF16344"/>
    </source>
</evidence>
<dbReference type="AlphaFoldDB" id="A0A2S7II06"/>
<dbReference type="InterPro" id="IPR032508">
    <property type="entry name" value="FecR_C"/>
</dbReference>
<gene>
    <name evidence="10" type="ORF">C5O19_19720</name>
</gene>
<evidence type="ECO:0000256" key="5">
    <source>
        <dbReference type="ARBA" id="ARBA00023136"/>
    </source>
</evidence>
<dbReference type="PROSITE" id="PS52016">
    <property type="entry name" value="TONB_DEPENDENT_REC_3"/>
    <property type="match status" value="1"/>
</dbReference>
<dbReference type="InterPro" id="IPR023997">
    <property type="entry name" value="TonB-dep_OMP_SusC/RagA_CS"/>
</dbReference>
<keyword evidence="5 7" id="KW-0472">Membrane</keyword>
<evidence type="ECO:0000256" key="3">
    <source>
        <dbReference type="ARBA" id="ARBA00022452"/>
    </source>
</evidence>